<accession>A0A6T2AHH0</accession>
<proteinExistence type="predicted"/>
<evidence type="ECO:0000313" key="2">
    <source>
        <dbReference type="EMBL" id="CAE0810548.1"/>
    </source>
</evidence>
<protein>
    <submittedName>
        <fullName evidence="3">Uncharacterized protein</fullName>
    </submittedName>
</protein>
<dbReference type="EMBL" id="HBJA01061426">
    <property type="protein sequence ID" value="CAE0810549.1"/>
    <property type="molecule type" value="Transcribed_RNA"/>
</dbReference>
<organism evidence="3">
    <name type="scientific">Eutreptiella gymnastica</name>
    <dbReference type="NCBI Taxonomy" id="73025"/>
    <lineage>
        <taxon>Eukaryota</taxon>
        <taxon>Discoba</taxon>
        <taxon>Euglenozoa</taxon>
        <taxon>Euglenida</taxon>
        <taxon>Spirocuta</taxon>
        <taxon>Euglenophyceae</taxon>
        <taxon>Eutreptiales</taxon>
        <taxon>Eutreptiaceae</taxon>
        <taxon>Eutreptiella</taxon>
    </lineage>
</organism>
<dbReference type="EMBL" id="HBJA01061425">
    <property type="protein sequence ID" value="CAE0810548.1"/>
    <property type="molecule type" value="Transcribed_RNA"/>
</dbReference>
<keyword evidence="1" id="KW-0732">Signal</keyword>
<gene>
    <name evidence="2" type="ORF">EGYM00163_LOCUS21683</name>
    <name evidence="3" type="ORF">EGYM00163_LOCUS21684</name>
</gene>
<reference evidence="3" key="1">
    <citation type="submission" date="2021-01" db="EMBL/GenBank/DDBJ databases">
        <authorList>
            <person name="Corre E."/>
            <person name="Pelletier E."/>
            <person name="Niang G."/>
            <person name="Scheremetjew M."/>
            <person name="Finn R."/>
            <person name="Kale V."/>
            <person name="Holt S."/>
            <person name="Cochrane G."/>
            <person name="Meng A."/>
            <person name="Brown T."/>
            <person name="Cohen L."/>
        </authorList>
    </citation>
    <scope>NUCLEOTIDE SEQUENCE</scope>
    <source>
        <strain evidence="3">CCMP1594</strain>
    </source>
</reference>
<dbReference type="AlphaFoldDB" id="A0A6T2AHH0"/>
<evidence type="ECO:0000256" key="1">
    <source>
        <dbReference type="SAM" id="SignalP"/>
    </source>
</evidence>
<sequence>MVLQAYALACARGFLAVHAAGCITATPGEGAVHPHASAPSESWHLQSVNACNMLNPTAPFTERNMGTVPCAHAYDRLSIVFVGAAASTAIPNSDVVVWVSRARPASGISMLCLWQAVCGSVAFGTGASKTGRRGGAKSGGTCEPLEHAMQSTSQRAPHGYRWFEALSISVGHTAPSSPRVQCLEMPRLTDQVTFGVALLTPSKVMGMTARGGGARHTVWAACICFMSTILAHSIALLGHQSLWDAHRLRSKVTNQPLPPSGAALPLCCPSPHQSHSCCKSVARTVCIYLNWGVCSAVPPPAHHGPGQEIDSKTAEASGPGLFLVERTPYTRGAGGCLPFSKWWVPPSDGPIVG</sequence>
<evidence type="ECO:0000313" key="3">
    <source>
        <dbReference type="EMBL" id="CAE0810549.1"/>
    </source>
</evidence>
<name>A0A6T2AHH0_9EUGL</name>
<feature type="signal peptide" evidence="1">
    <location>
        <begin position="1"/>
        <end position="19"/>
    </location>
</feature>
<feature type="chain" id="PRO_5036191604" evidence="1">
    <location>
        <begin position="20"/>
        <end position="353"/>
    </location>
</feature>